<accession>A0A1F7Y471</accession>
<sequence length="166" mass="18659">MKRRDIVIGLLVLVLLGGVLYWRQRNRVSEEMKVPETLSSIEEQIEDKFNLQIPEDVDKAEMKAVEGKSGTAIATRKFENGKFTHEVLADLPEAEAGAYYEGWLVKGEEGKEGYSLISTGRLSLAKGGWMLSFVSTKDYSDHEKVIVSFEKKADKTIEEPILEGTF</sequence>
<keyword evidence="1" id="KW-0812">Transmembrane</keyword>
<dbReference type="Proteomes" id="UP000178750">
    <property type="component" value="Unassembled WGS sequence"/>
</dbReference>
<dbReference type="AlphaFoldDB" id="A0A1F7Y471"/>
<dbReference type="EMBL" id="MGGF01000013">
    <property type="protein sequence ID" value="OGM21970.1"/>
    <property type="molecule type" value="Genomic_DNA"/>
</dbReference>
<proteinExistence type="predicted"/>
<comment type="caution">
    <text evidence="2">The sequence shown here is derived from an EMBL/GenBank/DDBJ whole genome shotgun (WGS) entry which is preliminary data.</text>
</comment>
<feature type="transmembrane region" description="Helical" evidence="1">
    <location>
        <begin position="6"/>
        <end position="23"/>
    </location>
</feature>
<evidence type="ECO:0000313" key="3">
    <source>
        <dbReference type="Proteomes" id="UP000178750"/>
    </source>
</evidence>
<organism evidence="2 3">
    <name type="scientific">Candidatus Woesebacteria bacterium RIFCSPHIGHO2_01_FULL_38_9b</name>
    <dbReference type="NCBI Taxonomy" id="1802493"/>
    <lineage>
        <taxon>Bacteria</taxon>
        <taxon>Candidatus Woeseibacteriota</taxon>
    </lineage>
</organism>
<evidence type="ECO:0008006" key="4">
    <source>
        <dbReference type="Google" id="ProtNLM"/>
    </source>
</evidence>
<keyword evidence="1" id="KW-0472">Membrane</keyword>
<keyword evidence="1" id="KW-1133">Transmembrane helix</keyword>
<protein>
    <recommendedName>
        <fullName evidence="4">Anti-sigma factor</fullName>
    </recommendedName>
</protein>
<name>A0A1F7Y471_9BACT</name>
<evidence type="ECO:0000256" key="1">
    <source>
        <dbReference type="SAM" id="Phobius"/>
    </source>
</evidence>
<evidence type="ECO:0000313" key="2">
    <source>
        <dbReference type="EMBL" id="OGM21970.1"/>
    </source>
</evidence>
<reference evidence="2 3" key="1">
    <citation type="journal article" date="2016" name="Nat. Commun.">
        <title>Thousands of microbial genomes shed light on interconnected biogeochemical processes in an aquifer system.</title>
        <authorList>
            <person name="Anantharaman K."/>
            <person name="Brown C.T."/>
            <person name="Hug L.A."/>
            <person name="Sharon I."/>
            <person name="Castelle C.J."/>
            <person name="Probst A.J."/>
            <person name="Thomas B.C."/>
            <person name="Singh A."/>
            <person name="Wilkins M.J."/>
            <person name="Karaoz U."/>
            <person name="Brodie E.L."/>
            <person name="Williams K.H."/>
            <person name="Hubbard S.S."/>
            <person name="Banfield J.F."/>
        </authorList>
    </citation>
    <scope>NUCLEOTIDE SEQUENCE [LARGE SCALE GENOMIC DNA]</scope>
</reference>
<gene>
    <name evidence="2" type="ORF">A2863_03220</name>
</gene>